<dbReference type="SUPFAM" id="SSF46689">
    <property type="entry name" value="Homeodomain-like"/>
    <property type="match status" value="1"/>
</dbReference>
<dbReference type="InterPro" id="IPR009057">
    <property type="entry name" value="Homeodomain-like_sf"/>
</dbReference>
<dbReference type="InterPro" id="IPR043565">
    <property type="entry name" value="PAX_fam"/>
</dbReference>
<keyword evidence="5" id="KW-0238">DNA-binding</keyword>
<dbReference type="GO" id="GO:0000978">
    <property type="term" value="F:RNA polymerase II cis-regulatory region sequence-specific DNA binding"/>
    <property type="evidence" value="ECO:0007669"/>
    <property type="project" value="TreeGrafter"/>
</dbReference>
<keyword evidence="9" id="KW-0472">Membrane</keyword>
<keyword evidence="9" id="KW-1133">Transmembrane helix</keyword>
<dbReference type="AlphaFoldDB" id="A0A914NC27"/>
<feature type="domain" description="Paired" evidence="10">
    <location>
        <begin position="368"/>
        <end position="460"/>
    </location>
</feature>
<name>A0A914NC27_MELIC</name>
<protein>
    <submittedName>
        <fullName evidence="12">Paired domain-containing protein</fullName>
    </submittedName>
</protein>
<evidence type="ECO:0000259" key="10">
    <source>
        <dbReference type="PROSITE" id="PS51057"/>
    </source>
</evidence>
<evidence type="ECO:0000256" key="9">
    <source>
        <dbReference type="SAM" id="Phobius"/>
    </source>
</evidence>
<evidence type="ECO:0000256" key="2">
    <source>
        <dbReference type="ARBA" id="ARBA00022473"/>
    </source>
</evidence>
<feature type="compositionally biased region" description="Polar residues" evidence="8">
    <location>
        <begin position="164"/>
        <end position="182"/>
    </location>
</feature>
<evidence type="ECO:0000256" key="7">
    <source>
        <dbReference type="ARBA" id="ARBA00023242"/>
    </source>
</evidence>
<comment type="subcellular location">
    <subcellularLocation>
        <location evidence="1">Nucleus</location>
    </subcellularLocation>
</comment>
<evidence type="ECO:0000256" key="1">
    <source>
        <dbReference type="ARBA" id="ARBA00004123"/>
    </source>
</evidence>
<feature type="transmembrane region" description="Helical" evidence="9">
    <location>
        <begin position="218"/>
        <end position="236"/>
    </location>
</feature>
<keyword evidence="2" id="KW-0217">Developmental protein</keyword>
<evidence type="ECO:0000256" key="4">
    <source>
        <dbReference type="ARBA" id="ARBA00023015"/>
    </source>
</evidence>
<dbReference type="PANTHER" id="PTHR45636:SF27">
    <property type="entry name" value="PAIRED DOMAIN-CONTAINING PROTEIN"/>
    <property type="match status" value="1"/>
</dbReference>
<evidence type="ECO:0000256" key="3">
    <source>
        <dbReference type="ARBA" id="ARBA00022724"/>
    </source>
</evidence>
<evidence type="ECO:0000256" key="8">
    <source>
        <dbReference type="SAM" id="MobiDB-lite"/>
    </source>
</evidence>
<dbReference type="PROSITE" id="PS51057">
    <property type="entry name" value="PAIRED_2"/>
    <property type="match status" value="1"/>
</dbReference>
<dbReference type="InterPro" id="IPR036388">
    <property type="entry name" value="WH-like_DNA-bd_sf"/>
</dbReference>
<feature type="region of interest" description="Disordered" evidence="8">
    <location>
        <begin position="159"/>
        <end position="210"/>
    </location>
</feature>
<proteinExistence type="predicted"/>
<dbReference type="InterPro" id="IPR001523">
    <property type="entry name" value="Paired_dom"/>
</dbReference>
<dbReference type="SMART" id="SM00351">
    <property type="entry name" value="PAX"/>
    <property type="match status" value="1"/>
</dbReference>
<keyword evidence="11" id="KW-1185">Reference proteome</keyword>
<reference evidence="12" key="1">
    <citation type="submission" date="2022-11" db="UniProtKB">
        <authorList>
            <consortium name="WormBaseParasite"/>
        </authorList>
    </citation>
    <scope>IDENTIFICATION</scope>
</reference>
<evidence type="ECO:0000256" key="6">
    <source>
        <dbReference type="ARBA" id="ARBA00023163"/>
    </source>
</evidence>
<dbReference type="GO" id="GO:0005634">
    <property type="term" value="C:nucleus"/>
    <property type="evidence" value="ECO:0007669"/>
    <property type="project" value="UniProtKB-SubCell"/>
</dbReference>
<keyword evidence="7" id="KW-0539">Nucleus</keyword>
<keyword evidence="4" id="KW-0805">Transcription regulation</keyword>
<dbReference type="Pfam" id="PF00292">
    <property type="entry name" value="PAX"/>
    <property type="match status" value="1"/>
</dbReference>
<evidence type="ECO:0000256" key="5">
    <source>
        <dbReference type="ARBA" id="ARBA00023125"/>
    </source>
</evidence>
<sequence length="460" mass="50749">MNKIKIERIEETSNWTSTSKNGKITEEKIRRNCRCLIDTSSPAALERDFYAWLNGIGPDTDISRPCLFATNSSSFPSTISSTTTPTEESPAFLIPMDYSASIPSTIYYSSSSSSSSAASSSSISPGNSNIFCNNSSIISSCSHQIGFYNHLILNNNNQQQQQQSTTVKRARNNQNSYKNECSNNNKVRRKRNVDKETYRGPNVPPPNVPQPNVPPNKIFSFFGILPWLFFGILPWLSVLGTTSPVDGTTSPVIRTTSPVLGITSPFDRTTSPVDRTTSLVNGPTAPVLVVISPLLKHFNICLKNPPLSEQVSQVIGSTFPINVTNIFVVVFVGTTIIHVLICGTLGRGTLGSQYVGPAVHWAARKYASGRGTNLYGRSYCPGRPLSMEERAKIIQLFHGGMKVNAISKQLCISHGCVSKIITRFRETGNLMPSSHSECRRRKRQQQQMQVKQQTIKTEME</sequence>
<feature type="transmembrane region" description="Helical" evidence="9">
    <location>
        <begin position="326"/>
        <end position="346"/>
    </location>
</feature>
<accession>A0A914NC27</accession>
<dbReference type="Gene3D" id="1.10.10.10">
    <property type="entry name" value="Winged helix-like DNA-binding domain superfamily/Winged helix DNA-binding domain"/>
    <property type="match status" value="1"/>
</dbReference>
<dbReference type="WBParaSite" id="Minc3s05245g37870">
    <property type="protein sequence ID" value="Minc3s05245g37870"/>
    <property type="gene ID" value="Minc3s05245g37870"/>
</dbReference>
<evidence type="ECO:0000313" key="11">
    <source>
        <dbReference type="Proteomes" id="UP000887563"/>
    </source>
</evidence>
<dbReference type="PRINTS" id="PR00027">
    <property type="entry name" value="PAIREDBOX"/>
</dbReference>
<keyword evidence="6" id="KW-0804">Transcription</keyword>
<dbReference type="GO" id="GO:0000981">
    <property type="term" value="F:DNA-binding transcription factor activity, RNA polymerase II-specific"/>
    <property type="evidence" value="ECO:0007669"/>
    <property type="project" value="TreeGrafter"/>
</dbReference>
<organism evidence="11 12">
    <name type="scientific">Meloidogyne incognita</name>
    <name type="common">Southern root-knot nematode worm</name>
    <name type="synonym">Oxyuris incognita</name>
    <dbReference type="NCBI Taxonomy" id="6306"/>
    <lineage>
        <taxon>Eukaryota</taxon>
        <taxon>Metazoa</taxon>
        <taxon>Ecdysozoa</taxon>
        <taxon>Nematoda</taxon>
        <taxon>Chromadorea</taxon>
        <taxon>Rhabditida</taxon>
        <taxon>Tylenchina</taxon>
        <taxon>Tylenchomorpha</taxon>
        <taxon>Tylenchoidea</taxon>
        <taxon>Meloidogynidae</taxon>
        <taxon>Meloidogyninae</taxon>
        <taxon>Meloidogyne</taxon>
        <taxon>Meloidogyne incognita group</taxon>
    </lineage>
</organism>
<dbReference type="PANTHER" id="PTHR45636">
    <property type="entry name" value="PAIRED BOX PROTEIN PAX-6-RELATED-RELATED"/>
    <property type="match status" value="1"/>
</dbReference>
<evidence type="ECO:0000313" key="12">
    <source>
        <dbReference type="WBParaSite" id="Minc3s05245g37870"/>
    </source>
</evidence>
<keyword evidence="3" id="KW-0563">Paired box</keyword>
<keyword evidence="9" id="KW-0812">Transmembrane</keyword>
<dbReference type="Proteomes" id="UP000887563">
    <property type="component" value="Unplaced"/>
</dbReference>